<dbReference type="PANTHER" id="PTHR35007">
    <property type="entry name" value="INTEGRAL MEMBRANE PROTEIN-RELATED"/>
    <property type="match status" value="1"/>
</dbReference>
<evidence type="ECO:0000256" key="3">
    <source>
        <dbReference type="ARBA" id="ARBA00022692"/>
    </source>
</evidence>
<dbReference type="PANTHER" id="PTHR35007:SF1">
    <property type="entry name" value="PILUS ASSEMBLY PROTEIN"/>
    <property type="match status" value="1"/>
</dbReference>
<dbReference type="InterPro" id="IPR042094">
    <property type="entry name" value="T2SS_GspF_sf"/>
</dbReference>
<accession>A0A6J4ZNT9</accession>
<keyword evidence="4 6" id="KW-1133">Transmembrane helix</keyword>
<evidence type="ECO:0000256" key="4">
    <source>
        <dbReference type="ARBA" id="ARBA00022989"/>
    </source>
</evidence>
<sequence>MTPADVVAAGAFFAILITGMMASSLRDLARRRTAPRIRSRIDEIGADVARQRKAGRREPEQEQELFRRRHRPGDGGALFAWLQKHAQRVRVVSGAGGFRLIAAVAIAAFIAALVGVKLASAPEWALPIAVIGVPLLAVRATYRFLIERFRTRFLTAFPDTLDLIIRAVRAGIPVVQAISTAGRETDEPVRSTFRTMGDALRLGADLPDVLDQAVKRLQIADFAFFSVCLLLQRETGGNLAETLENLASIIRSRRDIRLKTKALTAEGRLATNIISAVPFAITGMLYIVNRPYIELLFITPAGHKILTLSAVLLTIGLWMVRKISQLDTSR</sequence>
<dbReference type="AlphaFoldDB" id="A0A6J4ZNT9"/>
<evidence type="ECO:0000256" key="6">
    <source>
        <dbReference type="SAM" id="Phobius"/>
    </source>
</evidence>
<evidence type="ECO:0000256" key="2">
    <source>
        <dbReference type="ARBA" id="ARBA00022475"/>
    </source>
</evidence>
<name>A0A6J4ZNT9_9BURK</name>
<protein>
    <recommendedName>
        <fullName evidence="7">Type II secretion system protein GspF domain-containing protein</fullName>
    </recommendedName>
</protein>
<comment type="subcellular location">
    <subcellularLocation>
        <location evidence="1">Cell membrane</location>
        <topology evidence="1">Multi-pass membrane protein</topology>
    </subcellularLocation>
</comment>
<proteinExistence type="predicted"/>
<evidence type="ECO:0000259" key="7">
    <source>
        <dbReference type="Pfam" id="PF00482"/>
    </source>
</evidence>
<keyword evidence="5 6" id="KW-0472">Membrane</keyword>
<dbReference type="GO" id="GO:0005886">
    <property type="term" value="C:plasma membrane"/>
    <property type="evidence" value="ECO:0007669"/>
    <property type="project" value="UniProtKB-SubCell"/>
</dbReference>
<evidence type="ECO:0000256" key="5">
    <source>
        <dbReference type="ARBA" id="ARBA00023136"/>
    </source>
</evidence>
<feature type="transmembrane region" description="Helical" evidence="6">
    <location>
        <begin position="269"/>
        <end position="289"/>
    </location>
</feature>
<evidence type="ECO:0000256" key="1">
    <source>
        <dbReference type="ARBA" id="ARBA00004651"/>
    </source>
</evidence>
<feature type="domain" description="Type II secretion system protein GspF" evidence="7">
    <location>
        <begin position="161"/>
        <end position="286"/>
    </location>
</feature>
<dbReference type="RefSeq" id="WP_035483378.1">
    <property type="nucleotide sequence ID" value="NZ_CADFGL010000001.1"/>
</dbReference>
<evidence type="ECO:0000313" key="8">
    <source>
        <dbReference type="EMBL" id="CAB3638036.1"/>
    </source>
</evidence>
<evidence type="ECO:0000313" key="9">
    <source>
        <dbReference type="Proteomes" id="UP000494249"/>
    </source>
</evidence>
<dbReference type="Proteomes" id="UP000494249">
    <property type="component" value="Unassembled WGS sequence"/>
</dbReference>
<dbReference type="EMBL" id="CADIKB010000001">
    <property type="protein sequence ID" value="CAB3638036.1"/>
    <property type="molecule type" value="Genomic_DNA"/>
</dbReference>
<dbReference type="InterPro" id="IPR018076">
    <property type="entry name" value="T2SS_GspF_dom"/>
</dbReference>
<dbReference type="Gene3D" id="1.20.81.30">
    <property type="entry name" value="Type II secretion system (T2SS), domain F"/>
    <property type="match status" value="1"/>
</dbReference>
<keyword evidence="3 6" id="KW-0812">Transmembrane</keyword>
<feature type="transmembrane region" description="Helical" evidence="6">
    <location>
        <begin position="97"/>
        <end position="118"/>
    </location>
</feature>
<dbReference type="Pfam" id="PF00482">
    <property type="entry name" value="T2SSF"/>
    <property type="match status" value="1"/>
</dbReference>
<feature type="transmembrane region" description="Helical" evidence="6">
    <location>
        <begin position="301"/>
        <end position="320"/>
    </location>
</feature>
<organism evidence="8 9">
    <name type="scientific">Paraburkholderia phenoliruptrix</name>
    <dbReference type="NCBI Taxonomy" id="252970"/>
    <lineage>
        <taxon>Bacteria</taxon>
        <taxon>Pseudomonadati</taxon>
        <taxon>Pseudomonadota</taxon>
        <taxon>Betaproteobacteria</taxon>
        <taxon>Burkholderiales</taxon>
        <taxon>Burkholderiaceae</taxon>
        <taxon>Paraburkholderia</taxon>
    </lineage>
</organism>
<reference evidence="8 9" key="1">
    <citation type="submission" date="2020-04" db="EMBL/GenBank/DDBJ databases">
        <authorList>
            <person name="De Canck E."/>
        </authorList>
    </citation>
    <scope>NUCLEOTIDE SEQUENCE [LARGE SCALE GENOMIC DNA]</scope>
    <source>
        <strain evidence="8 9">LMG 22037</strain>
    </source>
</reference>
<keyword evidence="2" id="KW-1003">Cell membrane</keyword>
<feature type="transmembrane region" description="Helical" evidence="6">
    <location>
        <begin position="124"/>
        <end position="142"/>
    </location>
</feature>
<feature type="transmembrane region" description="Helical" evidence="6">
    <location>
        <begin position="6"/>
        <end position="29"/>
    </location>
</feature>
<gene>
    <name evidence="8" type="ORF">LMG22037_00030</name>
</gene>